<evidence type="ECO:0000256" key="3">
    <source>
        <dbReference type="ARBA" id="ARBA00022448"/>
    </source>
</evidence>
<feature type="signal peptide" evidence="13">
    <location>
        <begin position="1"/>
        <end position="28"/>
    </location>
</feature>
<dbReference type="AlphaFoldDB" id="A0A7X4HCZ7"/>
<feature type="region of interest" description="Disordered" evidence="12">
    <location>
        <begin position="643"/>
        <end position="665"/>
    </location>
</feature>
<dbReference type="Pfam" id="PF07715">
    <property type="entry name" value="Plug"/>
    <property type="match status" value="1"/>
</dbReference>
<evidence type="ECO:0000256" key="6">
    <source>
        <dbReference type="ARBA" id="ARBA00023077"/>
    </source>
</evidence>
<evidence type="ECO:0000256" key="11">
    <source>
        <dbReference type="RuleBase" id="RU003357"/>
    </source>
</evidence>
<keyword evidence="8 16" id="KW-0675">Receptor</keyword>
<evidence type="ECO:0000256" key="8">
    <source>
        <dbReference type="ARBA" id="ARBA00023170"/>
    </source>
</evidence>
<keyword evidence="13" id="KW-0732">Signal</keyword>
<dbReference type="InterPro" id="IPR012910">
    <property type="entry name" value="Plug_dom"/>
</dbReference>
<evidence type="ECO:0000259" key="15">
    <source>
        <dbReference type="Pfam" id="PF07715"/>
    </source>
</evidence>
<dbReference type="RefSeq" id="WP_161073298.1">
    <property type="nucleotide sequence ID" value="NZ_CP086370.1"/>
</dbReference>
<dbReference type="GO" id="GO:0009279">
    <property type="term" value="C:cell outer membrane"/>
    <property type="evidence" value="ECO:0007669"/>
    <property type="project" value="UniProtKB-SubCell"/>
</dbReference>
<feature type="domain" description="TonB-dependent receptor-like beta-barrel" evidence="14">
    <location>
        <begin position="475"/>
        <end position="894"/>
    </location>
</feature>
<keyword evidence="7 10" id="KW-0472">Membrane</keyword>
<dbReference type="Gene3D" id="2.40.170.20">
    <property type="entry name" value="TonB-dependent receptor, beta-barrel domain"/>
    <property type="match status" value="1"/>
</dbReference>
<dbReference type="Pfam" id="PF00593">
    <property type="entry name" value="TonB_dep_Rec_b-barrel"/>
    <property type="match status" value="1"/>
</dbReference>
<keyword evidence="5 10" id="KW-0812">Transmembrane</keyword>
<comment type="subcellular location">
    <subcellularLocation>
        <location evidence="1 10">Cell outer membrane</location>
        <topology evidence="1 10">Multi-pass membrane protein</topology>
    </subcellularLocation>
</comment>
<evidence type="ECO:0000313" key="16">
    <source>
        <dbReference type="EMBL" id="MYN08991.1"/>
    </source>
</evidence>
<evidence type="ECO:0000256" key="12">
    <source>
        <dbReference type="SAM" id="MobiDB-lite"/>
    </source>
</evidence>
<gene>
    <name evidence="16" type="ORF">GTP77_16820</name>
</gene>
<dbReference type="InterPro" id="IPR036942">
    <property type="entry name" value="Beta-barrel_TonB_sf"/>
</dbReference>
<keyword evidence="6 11" id="KW-0798">TonB box</keyword>
<keyword evidence="4 10" id="KW-1134">Transmembrane beta strand</keyword>
<dbReference type="InterPro" id="IPR039426">
    <property type="entry name" value="TonB-dep_rcpt-like"/>
</dbReference>
<dbReference type="InterPro" id="IPR037066">
    <property type="entry name" value="Plug_dom_sf"/>
</dbReference>
<evidence type="ECO:0000259" key="14">
    <source>
        <dbReference type="Pfam" id="PF00593"/>
    </source>
</evidence>
<comment type="caution">
    <text evidence="16">The sequence shown here is derived from an EMBL/GenBank/DDBJ whole genome shotgun (WGS) entry which is preliminary data.</text>
</comment>
<evidence type="ECO:0000256" key="10">
    <source>
        <dbReference type="PROSITE-ProRule" id="PRU01360"/>
    </source>
</evidence>
<comment type="similarity">
    <text evidence="2 10 11">Belongs to the TonB-dependent receptor family.</text>
</comment>
<dbReference type="Gene3D" id="2.170.130.10">
    <property type="entry name" value="TonB-dependent receptor, plug domain"/>
    <property type="match status" value="1"/>
</dbReference>
<dbReference type="SUPFAM" id="SSF56935">
    <property type="entry name" value="Porins"/>
    <property type="match status" value="1"/>
</dbReference>
<evidence type="ECO:0000256" key="13">
    <source>
        <dbReference type="SAM" id="SignalP"/>
    </source>
</evidence>
<feature type="chain" id="PRO_5030526170" evidence="13">
    <location>
        <begin position="29"/>
        <end position="934"/>
    </location>
</feature>
<evidence type="ECO:0000256" key="1">
    <source>
        <dbReference type="ARBA" id="ARBA00004571"/>
    </source>
</evidence>
<dbReference type="PANTHER" id="PTHR47234:SF2">
    <property type="entry name" value="TONB-DEPENDENT RECEPTOR"/>
    <property type="match status" value="1"/>
</dbReference>
<evidence type="ECO:0000256" key="7">
    <source>
        <dbReference type="ARBA" id="ARBA00023136"/>
    </source>
</evidence>
<feature type="compositionally biased region" description="Polar residues" evidence="12">
    <location>
        <begin position="647"/>
        <end position="665"/>
    </location>
</feature>
<dbReference type="EMBL" id="WWCU01000018">
    <property type="protein sequence ID" value="MYN08991.1"/>
    <property type="molecule type" value="Genomic_DNA"/>
</dbReference>
<keyword evidence="9 10" id="KW-0998">Cell outer membrane</keyword>
<evidence type="ECO:0000256" key="5">
    <source>
        <dbReference type="ARBA" id="ARBA00022692"/>
    </source>
</evidence>
<protein>
    <submittedName>
        <fullName evidence="16">TonB-dependent receptor</fullName>
    </submittedName>
</protein>
<dbReference type="InterPro" id="IPR000531">
    <property type="entry name" value="Beta-barrel_TonB"/>
</dbReference>
<evidence type="ECO:0000313" key="17">
    <source>
        <dbReference type="Proteomes" id="UP000450676"/>
    </source>
</evidence>
<evidence type="ECO:0000256" key="9">
    <source>
        <dbReference type="ARBA" id="ARBA00023237"/>
    </source>
</evidence>
<keyword evidence="17" id="KW-1185">Reference proteome</keyword>
<dbReference type="PANTHER" id="PTHR47234">
    <property type="match status" value="1"/>
</dbReference>
<dbReference type="Proteomes" id="UP000450676">
    <property type="component" value="Unassembled WGS sequence"/>
</dbReference>
<evidence type="ECO:0000256" key="2">
    <source>
        <dbReference type="ARBA" id="ARBA00009810"/>
    </source>
</evidence>
<sequence>MMQETILSRSVRLICAGGLVLGMHAAQAQSTPETIQRVEITGSSLKRVDAETALPVQVMSKAEIARTGATSTQELLTSISALSSSGSTQNSTGAGSSTYGLSSISLRGLGAERTLVLVNGRRLAAFAGGGGASVNVNVIPLAAIERVEVLKDGASGVYGSDAVAGVVNFILSKSFKGVEVTGGYGSPTEGGGGQNSKASITGGLGDLSTDGYSVVVSASYEKEKLLKATDRSYSATGNNLPYYASGATGQGNIEGAIVPGAYPNDRLPGFGNAPGTGYGNPLADQGKCDSILMYKNATNTSKGTPYCAFDSAAFVGLIPQRELKNLTANGAFKINADHELFADALYSESTVTQSFQGSPVRRSFLETDGEFAKQKVHPALLLYPSNPVYQSIAVPYLTKYGSIKGNENFLTLIGKPLAITSRVFDFGNRTSVDEAKQSRFVIGSRGQVWGQDYEVAVASNESKIHGTVPAGYFSQVAYAKIINDPANNWNPWAPGAVQTGALAEKLKSAQYAGDTLVGKSKSDTFDAKISGELPQFAGLTAQYAVGAQSRKDKFHTSPSAALETGDIAGLGGSVPPVNKSRTINSVFAEGGVPLTKTLDLGVALRRDDYNDVGGTNNYKVNGRWQPLKSVLIRASAGSGFRAPTLTDLWQPQTTGTSETFNDPKTGQSQLQVNAVSGGNPNLKPEESKQRSVGIVLSPADNFTFGVDWFKIKVSDILATPSAQEVVSGFRRGDSAYANLVKLAGNDVDLIYTTLANTGNANVEGLDVFAQFRQNTAYGRFDMTMNGTYMDKFDQTSPGGTISHKVGTLVDQNGDPVLGAQNGGVVLRWKHALSAGWSQGPLSATLTQNFASSYETGFRQGDGQRNFIGAMATYDANVTWKAWKSLVLSAGVRNLFDKQPGVFVPVSNQFQAGYDINQYDPRGRFVYVSAGYTFK</sequence>
<reference evidence="16 17" key="1">
    <citation type="submission" date="2019-12" db="EMBL/GenBank/DDBJ databases">
        <title>Novel species isolated from a subtropical stream in China.</title>
        <authorList>
            <person name="Lu H."/>
        </authorList>
    </citation>
    <scope>NUCLEOTIDE SEQUENCE [LARGE SCALE GENOMIC DNA]</scope>
    <source>
        <strain evidence="16 17">FT127W</strain>
    </source>
</reference>
<dbReference type="PROSITE" id="PS52016">
    <property type="entry name" value="TONB_DEPENDENT_REC_3"/>
    <property type="match status" value="1"/>
</dbReference>
<organism evidence="16 17">
    <name type="scientific">Pseudoduganella aquatica</name>
    <dbReference type="NCBI Taxonomy" id="2660641"/>
    <lineage>
        <taxon>Bacteria</taxon>
        <taxon>Pseudomonadati</taxon>
        <taxon>Pseudomonadota</taxon>
        <taxon>Betaproteobacteria</taxon>
        <taxon>Burkholderiales</taxon>
        <taxon>Oxalobacteraceae</taxon>
        <taxon>Telluria group</taxon>
        <taxon>Pseudoduganella</taxon>
    </lineage>
</organism>
<name>A0A7X4HCZ7_9BURK</name>
<evidence type="ECO:0000256" key="4">
    <source>
        <dbReference type="ARBA" id="ARBA00022452"/>
    </source>
</evidence>
<accession>A0A7X4HCZ7</accession>
<feature type="domain" description="TonB-dependent receptor plug" evidence="15">
    <location>
        <begin position="51"/>
        <end position="166"/>
    </location>
</feature>
<proteinExistence type="inferred from homology"/>
<keyword evidence="3 10" id="KW-0813">Transport</keyword>